<dbReference type="InterPro" id="IPR012677">
    <property type="entry name" value="Nucleotide-bd_a/b_plait_sf"/>
</dbReference>
<keyword evidence="6 9" id="KW-0811">Translocation</keyword>
<evidence type="ECO:0000256" key="10">
    <source>
        <dbReference type="SAM" id="MobiDB-lite"/>
    </source>
</evidence>
<evidence type="ECO:0000256" key="9">
    <source>
        <dbReference type="PIRNR" id="PIRNR038119"/>
    </source>
</evidence>
<dbReference type="GO" id="GO:0006607">
    <property type="term" value="P:NLS-bearing protein import into nucleus"/>
    <property type="evidence" value="ECO:0007669"/>
    <property type="project" value="TreeGrafter"/>
</dbReference>
<dbReference type="Proteomes" id="UP000786811">
    <property type="component" value="Unassembled WGS sequence"/>
</dbReference>
<dbReference type="PANTHER" id="PTHR21527">
    <property type="entry name" value="NUCLEOPORIN NUP35"/>
    <property type="match status" value="1"/>
</dbReference>
<dbReference type="CDD" id="cd12441">
    <property type="entry name" value="RRM_Nup53_like"/>
    <property type="match status" value="1"/>
</dbReference>
<accession>A0A8J2HQ18</accession>
<gene>
    <name evidence="12" type="ORF">HICCMSTLAB_LOCUS10953</name>
</gene>
<dbReference type="SUPFAM" id="SSF54928">
    <property type="entry name" value="RNA-binding domain, RBD"/>
    <property type="match status" value="1"/>
</dbReference>
<dbReference type="GO" id="GO:0006999">
    <property type="term" value="P:nuclear pore organization"/>
    <property type="evidence" value="ECO:0007669"/>
    <property type="project" value="TreeGrafter"/>
</dbReference>
<dbReference type="PIRSF" id="PIRSF038119">
    <property type="entry name" value="Nucleoporin_NUP53"/>
    <property type="match status" value="1"/>
</dbReference>
<keyword evidence="8 9" id="KW-0539">Nucleus</keyword>
<dbReference type="EMBL" id="CAJNRD030001123">
    <property type="protein sequence ID" value="CAG5102314.1"/>
    <property type="molecule type" value="Genomic_DNA"/>
</dbReference>
<evidence type="ECO:0000313" key="13">
    <source>
        <dbReference type="Proteomes" id="UP000786811"/>
    </source>
</evidence>
<feature type="region of interest" description="Disordered" evidence="10">
    <location>
        <begin position="1"/>
        <end position="21"/>
    </location>
</feature>
<keyword evidence="7 9" id="KW-0906">Nuclear pore complex</keyword>
<dbReference type="InterPro" id="IPR007846">
    <property type="entry name" value="RRM_NUP35_dom"/>
</dbReference>
<dbReference type="GO" id="GO:0051028">
    <property type="term" value="P:mRNA transport"/>
    <property type="evidence" value="ECO:0007669"/>
    <property type="project" value="UniProtKB-UniRule"/>
</dbReference>
<dbReference type="PANTHER" id="PTHR21527:SF6">
    <property type="entry name" value="NUCLEOPORIN NUP35"/>
    <property type="match status" value="1"/>
</dbReference>
<protein>
    <recommendedName>
        <fullName evidence="9">Nucleoporin NUP53</fullName>
    </recommendedName>
</protein>
<dbReference type="GO" id="GO:0003676">
    <property type="term" value="F:nucleic acid binding"/>
    <property type="evidence" value="ECO:0007669"/>
    <property type="project" value="InterPro"/>
</dbReference>
<dbReference type="OrthoDB" id="10015491at2759"/>
<dbReference type="GO" id="GO:0031965">
    <property type="term" value="C:nuclear membrane"/>
    <property type="evidence" value="ECO:0007669"/>
    <property type="project" value="InterPro"/>
</dbReference>
<evidence type="ECO:0000256" key="2">
    <source>
        <dbReference type="ARBA" id="ARBA00009454"/>
    </source>
</evidence>
<dbReference type="GO" id="GO:0017056">
    <property type="term" value="F:structural constituent of nuclear pore"/>
    <property type="evidence" value="ECO:0007669"/>
    <property type="project" value="InterPro"/>
</dbReference>
<evidence type="ECO:0000259" key="11">
    <source>
        <dbReference type="PROSITE" id="PS51472"/>
    </source>
</evidence>
<feature type="domain" description="RRM Nup35-type" evidence="11">
    <location>
        <begin position="158"/>
        <end position="240"/>
    </location>
</feature>
<dbReference type="AlphaFoldDB" id="A0A8J2HQ18"/>
<keyword evidence="5 9" id="KW-0653">Protein transport</keyword>
<evidence type="ECO:0000256" key="6">
    <source>
        <dbReference type="ARBA" id="ARBA00023010"/>
    </source>
</evidence>
<evidence type="ECO:0000256" key="7">
    <source>
        <dbReference type="ARBA" id="ARBA00023132"/>
    </source>
</evidence>
<evidence type="ECO:0000313" key="12">
    <source>
        <dbReference type="EMBL" id="CAG5102314.1"/>
    </source>
</evidence>
<organism evidence="12 13">
    <name type="scientific">Cotesia congregata</name>
    <name type="common">Parasitoid wasp</name>
    <name type="synonym">Apanteles congregatus</name>
    <dbReference type="NCBI Taxonomy" id="51543"/>
    <lineage>
        <taxon>Eukaryota</taxon>
        <taxon>Metazoa</taxon>
        <taxon>Ecdysozoa</taxon>
        <taxon>Arthropoda</taxon>
        <taxon>Hexapoda</taxon>
        <taxon>Insecta</taxon>
        <taxon>Pterygota</taxon>
        <taxon>Neoptera</taxon>
        <taxon>Endopterygota</taxon>
        <taxon>Hymenoptera</taxon>
        <taxon>Apocrita</taxon>
        <taxon>Ichneumonoidea</taxon>
        <taxon>Braconidae</taxon>
        <taxon>Microgastrinae</taxon>
        <taxon>Cotesia</taxon>
    </lineage>
</organism>
<dbReference type="GO" id="GO:0044613">
    <property type="term" value="C:nuclear pore central transport channel"/>
    <property type="evidence" value="ECO:0007669"/>
    <property type="project" value="TreeGrafter"/>
</dbReference>
<evidence type="ECO:0000256" key="3">
    <source>
        <dbReference type="ARBA" id="ARBA00022448"/>
    </source>
</evidence>
<evidence type="ECO:0000256" key="1">
    <source>
        <dbReference type="ARBA" id="ARBA00004567"/>
    </source>
</evidence>
<comment type="similarity">
    <text evidence="2 9">Belongs to the Nup35 family.</text>
</comment>
<keyword evidence="4 9" id="KW-0509">mRNA transport</keyword>
<reference evidence="12" key="1">
    <citation type="submission" date="2021-04" db="EMBL/GenBank/DDBJ databases">
        <authorList>
            <person name="Chebbi M.A.C M."/>
        </authorList>
    </citation>
    <scope>NUCLEOTIDE SEQUENCE</scope>
</reference>
<dbReference type="Pfam" id="PF05172">
    <property type="entry name" value="RRM_Nup35"/>
    <property type="match status" value="1"/>
</dbReference>
<evidence type="ECO:0000256" key="5">
    <source>
        <dbReference type="ARBA" id="ARBA00022927"/>
    </source>
</evidence>
<dbReference type="PROSITE" id="PS51472">
    <property type="entry name" value="RRM_NUP35"/>
    <property type="match status" value="1"/>
</dbReference>
<comment type="function">
    <text evidence="9">Functions as a component of the nuclear pore complex (NPC).</text>
</comment>
<dbReference type="InterPro" id="IPR035979">
    <property type="entry name" value="RBD_domain_sf"/>
</dbReference>
<sequence>MEPMTLGSPVGSPMQNPGSPSVNPAYLPSFLLGEATTPARIGTSNIADSSRFSNVVSSNMPSPIPSYSTPDYRHNRQKAIFANVTSPGSPRVGNENHAGGPPTRGLFDSLEVTQSSEVYKNAENLSLSRHQTRMNMSNVNDLFFMDNNTSVNNAEPCQGLLRWITVFGFPPDTLNTVLSHISNRVRIVDKHPPPHPQSNWIHLKCATEQEAQRALLCNGNIVSGLIMIGVAPCTDEGVILNPDKENCSNLNRSMRVFSSPTKLNQSSDYNSAIRSPKLHNARPLASGYNHHLNSHSVRSPENVPQKASGIVSKAMELVFGW</sequence>
<dbReference type="InterPro" id="IPR017389">
    <property type="entry name" value="Nucleoporin_NUP53"/>
</dbReference>
<keyword evidence="13" id="KW-1185">Reference proteome</keyword>
<keyword evidence="3 9" id="KW-0813">Transport</keyword>
<comment type="caution">
    <text evidence="12">The sequence shown here is derived from an EMBL/GenBank/DDBJ whole genome shotgun (WGS) entry which is preliminary data.</text>
</comment>
<evidence type="ECO:0000256" key="4">
    <source>
        <dbReference type="ARBA" id="ARBA00022816"/>
    </source>
</evidence>
<dbReference type="GO" id="GO:0005543">
    <property type="term" value="F:phospholipid binding"/>
    <property type="evidence" value="ECO:0007669"/>
    <property type="project" value="TreeGrafter"/>
</dbReference>
<comment type="subcellular location">
    <subcellularLocation>
        <location evidence="1 9">Nucleus</location>
        <location evidence="1 9">Nuclear pore complex</location>
    </subcellularLocation>
</comment>
<dbReference type="Gene3D" id="3.30.70.330">
    <property type="match status" value="1"/>
</dbReference>
<name>A0A8J2HQ18_COTCN</name>
<evidence type="ECO:0000256" key="8">
    <source>
        <dbReference type="ARBA" id="ARBA00023242"/>
    </source>
</evidence>
<proteinExistence type="inferred from homology"/>
<feature type="region of interest" description="Disordered" evidence="10">
    <location>
        <begin position="84"/>
        <end position="107"/>
    </location>
</feature>
<dbReference type="GO" id="GO:0044615">
    <property type="term" value="C:nuclear pore nuclear basket"/>
    <property type="evidence" value="ECO:0007669"/>
    <property type="project" value="TreeGrafter"/>
</dbReference>